<feature type="compositionally biased region" description="Acidic residues" evidence="4">
    <location>
        <begin position="120"/>
        <end position="141"/>
    </location>
</feature>
<gene>
    <name evidence="6" type="ORF">NECHADRAFT_37623</name>
</gene>
<evidence type="ECO:0000256" key="3">
    <source>
        <dbReference type="ARBA" id="ARBA00023242"/>
    </source>
</evidence>
<comment type="subcellular location">
    <subcellularLocation>
        <location evidence="1">Nucleus</location>
        <location evidence="1">Nucleolus</location>
    </subcellularLocation>
</comment>
<evidence type="ECO:0000313" key="7">
    <source>
        <dbReference type="Proteomes" id="UP000005206"/>
    </source>
</evidence>
<dbReference type="SUPFAM" id="SSF48371">
    <property type="entry name" value="ARM repeat"/>
    <property type="match status" value="1"/>
</dbReference>
<dbReference type="PANTHER" id="PTHR18034">
    <property type="entry name" value="CELL CYCLE CONTROL PROTEIN CWF22-RELATED"/>
    <property type="match status" value="1"/>
</dbReference>
<dbReference type="RefSeq" id="XP_003051935.1">
    <property type="nucleotide sequence ID" value="XM_003051889.1"/>
</dbReference>
<dbReference type="InterPro" id="IPR003891">
    <property type="entry name" value="Initiation_fac_eIF4g_MI"/>
</dbReference>
<dbReference type="GO" id="GO:0003723">
    <property type="term" value="F:RNA binding"/>
    <property type="evidence" value="ECO:0007669"/>
    <property type="project" value="InterPro"/>
</dbReference>
<dbReference type="PANTHER" id="PTHR18034:SF4">
    <property type="entry name" value="NUCLEOLAR MIF4G DOMAIN-CONTAINING PROTEIN 1"/>
    <property type="match status" value="1"/>
</dbReference>
<dbReference type="SMART" id="SM00543">
    <property type="entry name" value="MIF4G"/>
    <property type="match status" value="1"/>
</dbReference>
<dbReference type="STRING" id="660122.C7YP30"/>
<dbReference type="FunCoup" id="C7YP30">
    <property type="interactions" value="618"/>
</dbReference>
<keyword evidence="7" id="KW-1185">Reference proteome</keyword>
<dbReference type="GO" id="GO:0042274">
    <property type="term" value="P:ribosomal small subunit biogenesis"/>
    <property type="evidence" value="ECO:0007669"/>
    <property type="project" value="TreeGrafter"/>
</dbReference>
<feature type="domain" description="MI" evidence="5">
    <location>
        <begin position="495"/>
        <end position="629"/>
    </location>
</feature>
<dbReference type="Pfam" id="PF02854">
    <property type="entry name" value="MIF4G"/>
    <property type="match status" value="1"/>
</dbReference>
<dbReference type="InParanoid" id="C7YP30"/>
<evidence type="ECO:0000256" key="1">
    <source>
        <dbReference type="ARBA" id="ARBA00004604"/>
    </source>
</evidence>
<accession>C7YP30</accession>
<evidence type="ECO:0000313" key="6">
    <source>
        <dbReference type="EMBL" id="EEU46222.1"/>
    </source>
</evidence>
<dbReference type="OMA" id="FMVDILN"/>
<dbReference type="InterPro" id="IPR003890">
    <property type="entry name" value="MIF4G-like_typ-3"/>
</dbReference>
<protein>
    <recommendedName>
        <fullName evidence="5">MI domain-containing protein</fullName>
    </recommendedName>
</protein>
<dbReference type="VEuPathDB" id="FungiDB:NECHADRAFT_37623"/>
<feature type="compositionally biased region" description="Acidic residues" evidence="4">
    <location>
        <begin position="87"/>
        <end position="113"/>
    </location>
</feature>
<dbReference type="InterPro" id="IPR016024">
    <property type="entry name" value="ARM-type_fold"/>
</dbReference>
<feature type="compositionally biased region" description="Basic and acidic residues" evidence="4">
    <location>
        <begin position="57"/>
        <end position="66"/>
    </location>
</feature>
<dbReference type="GeneID" id="9673088"/>
<evidence type="ECO:0000256" key="2">
    <source>
        <dbReference type="ARBA" id="ARBA00006856"/>
    </source>
</evidence>
<proteinExistence type="inferred from homology"/>
<dbReference type="eggNOG" id="KOG2141">
    <property type="taxonomic scope" value="Eukaryota"/>
</dbReference>
<dbReference type="GO" id="GO:0005730">
    <property type="term" value="C:nucleolus"/>
    <property type="evidence" value="ECO:0007669"/>
    <property type="project" value="UniProtKB-SubCell"/>
</dbReference>
<organism evidence="6 7">
    <name type="scientific">Fusarium vanettenii (strain ATCC MYA-4622 / CBS 123669 / FGSC 9596 / NRRL 45880 / 77-13-4)</name>
    <name type="common">Fusarium solani subsp. pisi</name>
    <dbReference type="NCBI Taxonomy" id="660122"/>
    <lineage>
        <taxon>Eukaryota</taxon>
        <taxon>Fungi</taxon>
        <taxon>Dikarya</taxon>
        <taxon>Ascomycota</taxon>
        <taxon>Pezizomycotina</taxon>
        <taxon>Sordariomycetes</taxon>
        <taxon>Hypocreomycetidae</taxon>
        <taxon>Hypocreales</taxon>
        <taxon>Nectriaceae</taxon>
        <taxon>Fusarium</taxon>
        <taxon>Fusarium solani species complex</taxon>
        <taxon>Fusarium vanettenii</taxon>
    </lineage>
</organism>
<dbReference type="HOGENOM" id="CLU_006786_2_1_1"/>
<feature type="region of interest" description="Disordered" evidence="4">
    <location>
        <begin position="1"/>
        <end position="159"/>
    </location>
</feature>
<evidence type="ECO:0000256" key="4">
    <source>
        <dbReference type="SAM" id="MobiDB-lite"/>
    </source>
</evidence>
<comment type="similarity">
    <text evidence="2">Belongs to the CWC22 family.</text>
</comment>
<keyword evidence="3" id="KW-0539">Nucleus</keyword>
<dbReference type="Gene3D" id="1.25.40.180">
    <property type="match status" value="1"/>
</dbReference>
<dbReference type="PROSITE" id="PS51366">
    <property type="entry name" value="MI"/>
    <property type="match status" value="1"/>
</dbReference>
<dbReference type="InterPro" id="IPR050781">
    <property type="entry name" value="CWC22_splicing_factor"/>
</dbReference>
<reference evidence="6 7" key="1">
    <citation type="journal article" date="2009" name="PLoS Genet.">
        <title>The genome of Nectria haematococca: contribution of supernumerary chromosomes to gene expansion.</title>
        <authorList>
            <person name="Coleman J.J."/>
            <person name="Rounsley S.D."/>
            <person name="Rodriguez-Carres M."/>
            <person name="Kuo A."/>
            <person name="Wasmann C.C."/>
            <person name="Grimwood J."/>
            <person name="Schmutz J."/>
            <person name="Taga M."/>
            <person name="White G.J."/>
            <person name="Zhou S."/>
            <person name="Schwartz D.C."/>
            <person name="Freitag M."/>
            <person name="Ma L.J."/>
            <person name="Danchin E.G."/>
            <person name="Henrissat B."/>
            <person name="Coutinho P.M."/>
            <person name="Nelson D.R."/>
            <person name="Straney D."/>
            <person name="Napoli C.A."/>
            <person name="Barker B.M."/>
            <person name="Gribskov M."/>
            <person name="Rep M."/>
            <person name="Kroken S."/>
            <person name="Molnar I."/>
            <person name="Rensing C."/>
            <person name="Kennell J.C."/>
            <person name="Zamora J."/>
            <person name="Farman M.L."/>
            <person name="Selker E.U."/>
            <person name="Salamov A."/>
            <person name="Shapiro H."/>
            <person name="Pangilinan J."/>
            <person name="Lindquist E."/>
            <person name="Lamers C."/>
            <person name="Grigoriev I.V."/>
            <person name="Geiser D.M."/>
            <person name="Covert S.F."/>
            <person name="Temporini E."/>
            <person name="Vanetten H.D."/>
        </authorList>
    </citation>
    <scope>NUCLEOTIDE SEQUENCE [LARGE SCALE GENOMIC DNA]</scope>
    <source>
        <strain evidence="7">ATCC MYA-4622 / CBS 123669 / FGSC 9596 / NRRL 45880 / 77-13-4</strain>
    </source>
</reference>
<sequence length="721" mass="80656">MERLSKSARERLAQDDAEIKMYERKLGIKGRKSSRKDDDGLEGLLGEEGMDMDQSDEDSKRKRDEYDTWLASKRRKSTHQSGKLKGDDDDDEDDEDGEDDEGDEDEDGADFDNDSFGGFSDDEGDEGDEGDEDDEDDEDETPAQPRQRENPYVAPTTGVTVAKYVPPSLRRAAGSEEENRNRLRKQVQGLINRLTDDNILSIVQSVEDLYQKNARGDVTDIITDVVMSQICNPQSLTDQFLVTTGGFLAAVYRIIGSSFGGHLVRRMVVDFNAHYEQASKDVNPESPIQKEPSNILSLLAQLYFFEVVSCKIMFDFMERLLGDLTEINVELLLRICRMAGQLLRRDDPQALKHVSAVLNQSISKSGYDNVSVRTKIMADTISDLNKHKKKARGLDSSVVSERVQRVKKRLGELKSQSRRLDGLAPMGMGLVDIEGADTRGEWWLVGASVPETLLDKSRKGSAAADADYESSDSEDMDIVLPDFPKKAREQGLRGNAQIAIFTALMTASNFEHGYKQFVNLRLKKNDQLEIAKVLVQCVGSEMEYNPYYALVGRQACSSNSRIRFAIQDRLWKIFRSLGESLFGEGAEEDETADGEQMKDERRLGNIANFYASLVDDGVLSIAILKPVELPEANHWTSVFAQLFMIALLKTCRSRGNSAKEDAKVEKIFGSARELPGLAAGIHWMLRKKVRKTKLVSAKELKKLEGVREKAQVIVQAVTVEG</sequence>
<evidence type="ECO:0000259" key="5">
    <source>
        <dbReference type="PROSITE" id="PS51366"/>
    </source>
</evidence>
<dbReference type="KEGG" id="nhe:NECHADRAFT_37623"/>
<dbReference type="OrthoDB" id="361797at2759"/>
<dbReference type="Proteomes" id="UP000005206">
    <property type="component" value="Chromosome 4"/>
</dbReference>
<dbReference type="AlphaFoldDB" id="C7YP30"/>
<name>C7YP30_FUSV7</name>
<feature type="compositionally biased region" description="Basic and acidic residues" evidence="4">
    <location>
        <begin position="1"/>
        <end position="26"/>
    </location>
</feature>
<dbReference type="EMBL" id="GG698898">
    <property type="protein sequence ID" value="EEU46222.1"/>
    <property type="molecule type" value="Genomic_DNA"/>
</dbReference>